<keyword evidence="7" id="KW-1185">Reference proteome</keyword>
<feature type="region of interest" description="Disordered" evidence="1">
    <location>
        <begin position="1"/>
        <end position="22"/>
    </location>
</feature>
<evidence type="ECO:0000313" key="5">
    <source>
        <dbReference type="EMBL" id="QGM96014.1"/>
    </source>
</evidence>
<feature type="region of interest" description="Disordered" evidence="1">
    <location>
        <begin position="509"/>
        <end position="553"/>
    </location>
</feature>
<dbReference type="Pfam" id="PF09299">
    <property type="entry name" value="Mu-transpos_C"/>
    <property type="match status" value="1"/>
</dbReference>
<dbReference type="InterPro" id="IPR009057">
    <property type="entry name" value="Homeodomain-like_sf"/>
</dbReference>
<dbReference type="Gene3D" id="3.30.420.10">
    <property type="entry name" value="Ribonuclease H-like superfamily/Ribonuclease H"/>
    <property type="match status" value="1"/>
</dbReference>
<feature type="compositionally biased region" description="Basic and acidic residues" evidence="1">
    <location>
        <begin position="509"/>
        <end position="525"/>
    </location>
</feature>
<dbReference type="SUPFAM" id="SSF53098">
    <property type="entry name" value="Ribonuclease H-like"/>
    <property type="match status" value="1"/>
</dbReference>
<dbReference type="SUPFAM" id="SSF46689">
    <property type="entry name" value="Homeodomain-like"/>
    <property type="match status" value="1"/>
</dbReference>
<evidence type="ECO:0000313" key="7">
    <source>
        <dbReference type="Proteomes" id="UP000424673"/>
    </source>
</evidence>
<dbReference type="Proteomes" id="UP000273982">
    <property type="component" value="Plasmid pGW6_2"/>
</dbReference>
<geneLocation type="plasmid" evidence="3">
    <name>pGW6_2</name>
</geneLocation>
<dbReference type="Gene3D" id="1.10.10.60">
    <property type="entry name" value="Homeodomain-like"/>
    <property type="match status" value="1"/>
</dbReference>
<dbReference type="GO" id="GO:0015074">
    <property type="term" value="P:DNA integration"/>
    <property type="evidence" value="ECO:0007669"/>
    <property type="project" value="InterPro"/>
</dbReference>
<gene>
    <name evidence="3" type="ORF">EHO51_19895</name>
    <name evidence="4" type="ORF">F7D13_17630</name>
    <name evidence="5" type="ORF">F7D13_18285</name>
</gene>
<dbReference type="PROSITE" id="PS50994">
    <property type="entry name" value="INTEGRASE"/>
    <property type="match status" value="1"/>
</dbReference>
<accession>A0A3G8MAP5</accession>
<evidence type="ECO:0000313" key="3">
    <source>
        <dbReference type="EMBL" id="AZG79069.1"/>
    </source>
</evidence>
<keyword evidence="3" id="KW-0614">Plasmid</keyword>
<dbReference type="AlphaFoldDB" id="A0A3G8MAP5"/>
<dbReference type="InterPro" id="IPR012337">
    <property type="entry name" value="RNaseH-like_sf"/>
</dbReference>
<evidence type="ECO:0000259" key="2">
    <source>
        <dbReference type="PROSITE" id="PS50994"/>
    </source>
</evidence>
<dbReference type="InterPro" id="IPR015126">
    <property type="entry name" value="Mu_I-gamma"/>
</dbReference>
<dbReference type="InterPro" id="IPR009004">
    <property type="entry name" value="Transposase_Mu_C"/>
</dbReference>
<sequence length="553" mass="63430">MNSNNENAPCPDDADTTGSDDPQWLEACRREEAIRELLGRSAGDRLRTSDVEDVALDLGISRATLYRLVAIYRETPTVEALQPKPRGRSKGALALDKSRHKLIRQTIREVYLKPQRPTLTHLVEQIHLRFVQHGWPLPDRRTIKTRVDDIERRLVARKRKDKRAIKATTPVPGEYKASRPLEVVQIDHTLVDLIVVHEETREPLARPWLTLAIDVFTRMITGFHLSMDPPSRLSVSLCVLHGVYDKTAWLQEREIDATWPVAGLPEAFHVDNGADFRSKAFIRGCRNEGVDIIWRPPGEPHYGGHIERLIGTMMGQMHLLPGTSFGNPIERGSYDPKKNSAMSLRELECFLGWEIAGGYHDRIHSTLMRSPLAVWREHEARINLRMPHDRMAFWVSLLPEAYRTLRPDGVWLHGLPYWSNVLSADLGGAKRELLVKYDPRDISRIFVQRPSGRFVEARSRDLTCPSISLREWKLRRRETRAQARAEREPNQWITTAKAKRRIVDDAIRKTAQARRDPQPKNKISVDDEGFGSLKGIDSRTPSILEIAEKQRDR</sequence>
<dbReference type="EMBL" id="CP044330">
    <property type="protein sequence ID" value="QGM96014.1"/>
    <property type="molecule type" value="Genomic_DNA"/>
</dbReference>
<geneLocation type="plasmid" evidence="4 7">
    <name>unnamed2</name>
</geneLocation>
<evidence type="ECO:0000313" key="4">
    <source>
        <dbReference type="EMBL" id="QGM95906.1"/>
    </source>
</evidence>
<reference evidence="3 6" key="1">
    <citation type="submission" date="2018-11" db="EMBL/GenBank/DDBJ databases">
        <title>Genome squencing of methanotrophic bacteria isolated from alkaline groundwater in Korea.</title>
        <authorList>
            <person name="Nguyen L.N."/>
        </authorList>
    </citation>
    <scope>NUCLEOTIDE SEQUENCE [LARGE SCALE GENOMIC DNA]</scope>
    <source>
        <strain evidence="3 6">GW6</strain>
        <plasmid evidence="6">pgw6_2</plasmid>
        <plasmid evidence="3">pGW6_2</plasmid>
    </source>
</reference>
<proteinExistence type="predicted"/>
<dbReference type="EMBL" id="CP034088">
    <property type="protein sequence ID" value="AZG79069.1"/>
    <property type="molecule type" value="Genomic_DNA"/>
</dbReference>
<name>A0A3G8MAP5_9HYPH</name>
<dbReference type="EMBL" id="CP044330">
    <property type="protein sequence ID" value="QGM95906.1"/>
    <property type="molecule type" value="Genomic_DNA"/>
</dbReference>
<dbReference type="Proteomes" id="UP000424673">
    <property type="component" value="Plasmid unnamed2"/>
</dbReference>
<dbReference type="SUPFAM" id="SSF50610">
    <property type="entry name" value="mu transposase, C-terminal domain"/>
    <property type="match status" value="1"/>
</dbReference>
<dbReference type="Pfam" id="PF09039">
    <property type="entry name" value="HTH_Tnp_Mu_2"/>
    <property type="match status" value="1"/>
</dbReference>
<protein>
    <submittedName>
        <fullName evidence="3 4">Transposase</fullName>
    </submittedName>
</protein>
<dbReference type="RefSeq" id="WP_124740569.1">
    <property type="nucleotide sequence ID" value="NZ_CP034088.1"/>
</dbReference>
<dbReference type="InterPro" id="IPR001584">
    <property type="entry name" value="Integrase_cat-core"/>
</dbReference>
<evidence type="ECO:0000313" key="6">
    <source>
        <dbReference type="Proteomes" id="UP000273982"/>
    </source>
</evidence>
<geneLocation type="plasmid" evidence="6">
    <name>pgw6_2</name>
</geneLocation>
<reference evidence="4 7" key="2">
    <citation type="journal article" date="2021" name="AMB Express">
        <title>Isolation and characterisation of Methylocystis spp. for poly-3-hydroxybutyrate production using waste methane feedstocks.</title>
        <authorList>
            <person name="Rumah B.L."/>
            <person name="Stead C.E."/>
            <person name="Claxton Stevens B.H."/>
            <person name="Minton N.P."/>
            <person name="Grosse-Honebrink A."/>
            <person name="Zhang Y."/>
        </authorList>
    </citation>
    <scope>NUCLEOTIDE SEQUENCE [LARGE SCALE GENOMIC DNA]</scope>
    <source>
        <strain evidence="4 7">BRCS1</strain>
        <plasmid evidence="4 7">unnamed2</plasmid>
    </source>
</reference>
<dbReference type="InterPro" id="IPR036397">
    <property type="entry name" value="RNaseH_sf"/>
</dbReference>
<dbReference type="KEGG" id="mros:EHO51_19895"/>
<organism evidence="3 6">
    <name type="scientific">Methylocystis rosea</name>
    <dbReference type="NCBI Taxonomy" id="173366"/>
    <lineage>
        <taxon>Bacteria</taxon>
        <taxon>Pseudomonadati</taxon>
        <taxon>Pseudomonadota</taxon>
        <taxon>Alphaproteobacteria</taxon>
        <taxon>Hyphomicrobiales</taxon>
        <taxon>Methylocystaceae</taxon>
        <taxon>Methylocystis</taxon>
    </lineage>
</organism>
<evidence type="ECO:0000256" key="1">
    <source>
        <dbReference type="SAM" id="MobiDB-lite"/>
    </source>
</evidence>
<dbReference type="GO" id="GO:0003676">
    <property type="term" value="F:nucleic acid binding"/>
    <property type="evidence" value="ECO:0007669"/>
    <property type="project" value="InterPro"/>
</dbReference>
<dbReference type="InterPro" id="IPR015378">
    <property type="entry name" value="Transposase-like_Mu_C"/>
</dbReference>
<feature type="domain" description="Integrase catalytic" evidence="2">
    <location>
        <begin position="176"/>
        <end position="379"/>
    </location>
</feature>